<evidence type="ECO:0000256" key="5">
    <source>
        <dbReference type="ARBA" id="ARBA00022692"/>
    </source>
</evidence>
<dbReference type="PANTHER" id="PTHR30294">
    <property type="entry name" value="MEMBRANE COMPONENT OF ABC TRANSPORTER YHHJ-RELATED"/>
    <property type="match status" value="1"/>
</dbReference>
<evidence type="ECO:0000256" key="3">
    <source>
        <dbReference type="ARBA" id="ARBA00022448"/>
    </source>
</evidence>
<dbReference type="InterPro" id="IPR051449">
    <property type="entry name" value="ABC-2_transporter_component"/>
</dbReference>
<dbReference type="Gene3D" id="3.40.1710.10">
    <property type="entry name" value="abc type-2 transporter like domain"/>
    <property type="match status" value="1"/>
</dbReference>
<keyword evidence="3" id="KW-0813">Transport</keyword>
<keyword evidence="11" id="KW-1185">Reference proteome</keyword>
<accession>A0A1M4X3F6</accession>
<gene>
    <name evidence="10" type="ORF">SAMN05444392_104105</name>
</gene>
<dbReference type="InterPro" id="IPR013525">
    <property type="entry name" value="ABC2_TM"/>
</dbReference>
<feature type="transmembrane region" description="Helical" evidence="8">
    <location>
        <begin position="227"/>
        <end position="250"/>
    </location>
</feature>
<keyword evidence="5 8" id="KW-0812">Transmembrane</keyword>
<feature type="transmembrane region" description="Helical" evidence="8">
    <location>
        <begin position="349"/>
        <end position="369"/>
    </location>
</feature>
<feature type="transmembrane region" description="Helical" evidence="8">
    <location>
        <begin position="21"/>
        <end position="40"/>
    </location>
</feature>
<evidence type="ECO:0000313" key="11">
    <source>
        <dbReference type="Proteomes" id="UP000184476"/>
    </source>
</evidence>
<feature type="transmembrane region" description="Helical" evidence="8">
    <location>
        <begin position="187"/>
        <end position="206"/>
    </location>
</feature>
<evidence type="ECO:0000256" key="1">
    <source>
        <dbReference type="ARBA" id="ARBA00004651"/>
    </source>
</evidence>
<dbReference type="PANTHER" id="PTHR30294:SF45">
    <property type="entry name" value="LINEARMYCIN RESISTANCE PERMEASE PROTEIN LNRN"/>
    <property type="match status" value="1"/>
</dbReference>
<dbReference type="Proteomes" id="UP000184476">
    <property type="component" value="Unassembled WGS sequence"/>
</dbReference>
<dbReference type="STRING" id="112248.SAMN05444392_104105"/>
<dbReference type="RefSeq" id="WP_073154499.1">
    <property type="nucleotide sequence ID" value="NZ_FQVL01000004.1"/>
</dbReference>
<feature type="domain" description="ABC transmembrane type-2" evidence="9">
    <location>
        <begin position="151"/>
        <end position="374"/>
    </location>
</feature>
<evidence type="ECO:0000256" key="7">
    <source>
        <dbReference type="ARBA" id="ARBA00023136"/>
    </source>
</evidence>
<dbReference type="GO" id="GO:0140359">
    <property type="term" value="F:ABC-type transporter activity"/>
    <property type="evidence" value="ECO:0007669"/>
    <property type="project" value="InterPro"/>
</dbReference>
<name>A0A1M4X3F6_9BACL</name>
<keyword evidence="6 8" id="KW-1133">Transmembrane helix</keyword>
<dbReference type="Pfam" id="PF12698">
    <property type="entry name" value="ABC2_membrane_3"/>
    <property type="match status" value="1"/>
</dbReference>
<evidence type="ECO:0000313" key="10">
    <source>
        <dbReference type="EMBL" id="SHE88064.1"/>
    </source>
</evidence>
<keyword evidence="4" id="KW-1003">Cell membrane</keyword>
<evidence type="ECO:0000256" key="8">
    <source>
        <dbReference type="SAM" id="Phobius"/>
    </source>
</evidence>
<feature type="transmembrane region" description="Helical" evidence="8">
    <location>
        <begin position="296"/>
        <end position="314"/>
    </location>
</feature>
<feature type="transmembrane region" description="Helical" evidence="8">
    <location>
        <begin position="262"/>
        <end position="284"/>
    </location>
</feature>
<dbReference type="EMBL" id="FQVL01000004">
    <property type="protein sequence ID" value="SHE88064.1"/>
    <property type="molecule type" value="Genomic_DNA"/>
</dbReference>
<proteinExistence type="inferred from homology"/>
<evidence type="ECO:0000259" key="9">
    <source>
        <dbReference type="PROSITE" id="PS51012"/>
    </source>
</evidence>
<dbReference type="PROSITE" id="PS51012">
    <property type="entry name" value="ABC_TM2"/>
    <property type="match status" value="1"/>
</dbReference>
<sequence length="381" mass="42398">MKDFIWLTKHFFSLILKKPKTLLLYLGTPLVSIGIAFLLFGSMGTESVHVGIINDDHQKLATETIQFIQGLKQMNVKQIQQKDVSNQLASGNLDLVIRFQPGFTKGLYSGKPNQVEVISIKGAAVTTQVESYLNHHLDQLSKMGQAANGDIKMFEQIYQGTKKGSLQVVTHSTQDESINDQISTGSIGYLLVIMLISAANLSGTILQEKENRTYFRLLSTPINARKFVLANVCVNMSIMIIQAIITILLMTKVFNIQTHIPVWGLALVMILYSFVAVAISLVMISFSNSSSTASTLQNIIITPTCMLAGCFWPVEIMPNFVQRIADFLPQHWTLETLKQLQLGESISQLSLHLAIICAFAAAFFLIAIYKFSRNDDVRTFL</sequence>
<evidence type="ECO:0000256" key="2">
    <source>
        <dbReference type="ARBA" id="ARBA00007783"/>
    </source>
</evidence>
<evidence type="ECO:0000256" key="6">
    <source>
        <dbReference type="ARBA" id="ARBA00022989"/>
    </source>
</evidence>
<dbReference type="GO" id="GO:0005886">
    <property type="term" value="C:plasma membrane"/>
    <property type="evidence" value="ECO:0007669"/>
    <property type="project" value="UniProtKB-SubCell"/>
</dbReference>
<reference evidence="10 11" key="1">
    <citation type="submission" date="2016-11" db="EMBL/GenBank/DDBJ databases">
        <authorList>
            <person name="Jaros S."/>
            <person name="Januszkiewicz K."/>
            <person name="Wedrychowicz H."/>
        </authorList>
    </citation>
    <scope>NUCLEOTIDE SEQUENCE [LARGE SCALE GENOMIC DNA]</scope>
    <source>
        <strain evidence="10 11">DSM 44666</strain>
    </source>
</reference>
<comment type="similarity">
    <text evidence="2">Belongs to the ABC-2 integral membrane protein family.</text>
</comment>
<comment type="subcellular location">
    <subcellularLocation>
        <location evidence="1">Cell membrane</location>
        <topology evidence="1">Multi-pass membrane protein</topology>
    </subcellularLocation>
</comment>
<dbReference type="InterPro" id="IPR047817">
    <property type="entry name" value="ABC2_TM_bact-type"/>
</dbReference>
<keyword evidence="7 8" id="KW-0472">Membrane</keyword>
<evidence type="ECO:0000256" key="4">
    <source>
        <dbReference type="ARBA" id="ARBA00022475"/>
    </source>
</evidence>
<protein>
    <submittedName>
        <fullName evidence="10">ABC-2 type transport system permease protein</fullName>
    </submittedName>
</protein>
<organism evidence="10 11">
    <name type="scientific">Seinonella peptonophila</name>
    <dbReference type="NCBI Taxonomy" id="112248"/>
    <lineage>
        <taxon>Bacteria</taxon>
        <taxon>Bacillati</taxon>
        <taxon>Bacillota</taxon>
        <taxon>Bacilli</taxon>
        <taxon>Bacillales</taxon>
        <taxon>Thermoactinomycetaceae</taxon>
        <taxon>Seinonella</taxon>
    </lineage>
</organism>
<dbReference type="AlphaFoldDB" id="A0A1M4X3F6"/>